<dbReference type="Proteomes" id="UP000198280">
    <property type="component" value="Unassembled WGS sequence"/>
</dbReference>
<dbReference type="EMBL" id="FZOF01000011">
    <property type="protein sequence ID" value="SNS94636.1"/>
    <property type="molecule type" value="Genomic_DNA"/>
</dbReference>
<gene>
    <name evidence="1" type="ORF">SAMN05216252_11125</name>
</gene>
<proteinExistence type="predicted"/>
<evidence type="ECO:0000313" key="1">
    <source>
        <dbReference type="EMBL" id="SNS94636.1"/>
    </source>
</evidence>
<protein>
    <submittedName>
        <fullName evidence="1">Uncharacterized protein</fullName>
    </submittedName>
</protein>
<accession>A0A239ILJ6</accession>
<reference evidence="1 2" key="1">
    <citation type="submission" date="2017-06" db="EMBL/GenBank/DDBJ databases">
        <authorList>
            <person name="Kim H.J."/>
            <person name="Triplett B.A."/>
        </authorList>
    </citation>
    <scope>NUCLEOTIDE SEQUENCE [LARGE SCALE GENOMIC DNA]</scope>
    <source>
        <strain evidence="1 2">CGMCC 4.1858</strain>
    </source>
</reference>
<organism evidence="1 2">
    <name type="scientific">Actinacidiphila glaucinigra</name>
    <dbReference type="NCBI Taxonomy" id="235986"/>
    <lineage>
        <taxon>Bacteria</taxon>
        <taxon>Bacillati</taxon>
        <taxon>Actinomycetota</taxon>
        <taxon>Actinomycetes</taxon>
        <taxon>Kitasatosporales</taxon>
        <taxon>Streptomycetaceae</taxon>
        <taxon>Actinacidiphila</taxon>
    </lineage>
</organism>
<name>A0A239ILJ6_9ACTN</name>
<keyword evidence="2" id="KW-1185">Reference proteome</keyword>
<evidence type="ECO:0000313" key="2">
    <source>
        <dbReference type="Proteomes" id="UP000198280"/>
    </source>
</evidence>
<dbReference type="AlphaFoldDB" id="A0A239ILJ6"/>
<sequence>MPEQTPQARHLAIHEHAPRILPDFEAHWRRAIGDAFNPTPIPAFMRSCACGGPSTPSPATLALQHTYTAS</sequence>